<feature type="region of interest" description="Disordered" evidence="1">
    <location>
        <begin position="27"/>
        <end position="219"/>
    </location>
</feature>
<accession>A0A8H3PFW2</accession>
<dbReference type="OrthoDB" id="2017974at2759"/>
<gene>
    <name evidence="2" type="ORF">IMSHALPRED_001686</name>
</gene>
<comment type="caution">
    <text evidence="2">The sequence shown here is derived from an EMBL/GenBank/DDBJ whole genome shotgun (WGS) entry which is preliminary data.</text>
</comment>
<evidence type="ECO:0000313" key="3">
    <source>
        <dbReference type="Proteomes" id="UP000664534"/>
    </source>
</evidence>
<feature type="compositionally biased region" description="Polar residues" evidence="1">
    <location>
        <begin position="60"/>
        <end position="74"/>
    </location>
</feature>
<feature type="compositionally biased region" description="Polar residues" evidence="1">
    <location>
        <begin position="181"/>
        <end position="196"/>
    </location>
</feature>
<organism evidence="2 3">
    <name type="scientific">Imshaugia aleurites</name>
    <dbReference type="NCBI Taxonomy" id="172621"/>
    <lineage>
        <taxon>Eukaryota</taxon>
        <taxon>Fungi</taxon>
        <taxon>Dikarya</taxon>
        <taxon>Ascomycota</taxon>
        <taxon>Pezizomycotina</taxon>
        <taxon>Lecanoromycetes</taxon>
        <taxon>OSLEUM clade</taxon>
        <taxon>Lecanoromycetidae</taxon>
        <taxon>Lecanorales</taxon>
        <taxon>Lecanorineae</taxon>
        <taxon>Parmeliaceae</taxon>
        <taxon>Imshaugia</taxon>
    </lineage>
</organism>
<feature type="compositionally biased region" description="Basic and acidic residues" evidence="1">
    <location>
        <begin position="111"/>
        <end position="127"/>
    </location>
</feature>
<evidence type="ECO:0000256" key="1">
    <source>
        <dbReference type="SAM" id="MobiDB-lite"/>
    </source>
</evidence>
<dbReference type="AlphaFoldDB" id="A0A8H3PFW2"/>
<dbReference type="Proteomes" id="UP000664534">
    <property type="component" value="Unassembled WGS sequence"/>
</dbReference>
<protein>
    <submittedName>
        <fullName evidence="2">Uncharacterized protein</fullName>
    </submittedName>
</protein>
<dbReference type="EMBL" id="CAJPDT010000125">
    <property type="protein sequence ID" value="CAF9939932.1"/>
    <property type="molecule type" value="Genomic_DNA"/>
</dbReference>
<sequence length="263" mass="29476">MHQESTEVTECEDQLETRKMQLLQRVIGEGIEHDDQESLYSAPGQVPGSKKEETEYPMLDQSNTEPQYISTSRDTPQERRPRLDSGSPGPAAETSPIATKGLRAQMSSRRLLRDKSGSKNLIRESRAGRPAGRTIRKDKYLGHISTCHRSQSRAPRDQPEWDHDGPQIQDHSLKEKPRQPSGLSRNPDSSLGQSPSVEDHFGEDPEVEPEMLLQPETRPISHEQVMVEIKGIYTGLALVEAKCRDVDERQLAAALSQYSESNG</sequence>
<name>A0A8H3PFW2_9LECA</name>
<reference evidence="2" key="1">
    <citation type="submission" date="2021-03" db="EMBL/GenBank/DDBJ databases">
        <authorList>
            <person name="Tagirdzhanova G."/>
        </authorList>
    </citation>
    <scope>NUCLEOTIDE SEQUENCE</scope>
</reference>
<feature type="compositionally biased region" description="Basic and acidic residues" evidence="1">
    <location>
        <begin position="154"/>
        <end position="178"/>
    </location>
</feature>
<proteinExistence type="predicted"/>
<keyword evidence="3" id="KW-1185">Reference proteome</keyword>
<evidence type="ECO:0000313" key="2">
    <source>
        <dbReference type="EMBL" id="CAF9939932.1"/>
    </source>
</evidence>